<accession>A0A8S1EXG1</accession>
<keyword evidence="1" id="KW-1133">Transmembrane helix</keyword>
<gene>
    <name evidence="2" type="ORF">CBOVIS_LOCUS8184</name>
</gene>
<evidence type="ECO:0000256" key="1">
    <source>
        <dbReference type="SAM" id="Phobius"/>
    </source>
</evidence>
<dbReference type="AlphaFoldDB" id="A0A8S1EXG1"/>
<reference evidence="2 3" key="1">
    <citation type="submission" date="2020-04" db="EMBL/GenBank/DDBJ databases">
        <authorList>
            <person name="Laetsch R D."/>
            <person name="Stevens L."/>
            <person name="Kumar S."/>
            <person name="Blaxter L. M."/>
        </authorList>
    </citation>
    <scope>NUCLEOTIDE SEQUENCE [LARGE SCALE GENOMIC DNA]</scope>
</reference>
<dbReference type="SUPFAM" id="SSF81321">
    <property type="entry name" value="Family A G protein-coupled receptor-like"/>
    <property type="match status" value="1"/>
</dbReference>
<dbReference type="Gene3D" id="1.20.1070.10">
    <property type="entry name" value="Rhodopsin 7-helix transmembrane proteins"/>
    <property type="match status" value="1"/>
</dbReference>
<organism evidence="2 3">
    <name type="scientific">Caenorhabditis bovis</name>
    <dbReference type="NCBI Taxonomy" id="2654633"/>
    <lineage>
        <taxon>Eukaryota</taxon>
        <taxon>Metazoa</taxon>
        <taxon>Ecdysozoa</taxon>
        <taxon>Nematoda</taxon>
        <taxon>Chromadorea</taxon>
        <taxon>Rhabditida</taxon>
        <taxon>Rhabditina</taxon>
        <taxon>Rhabditomorpha</taxon>
        <taxon>Rhabditoidea</taxon>
        <taxon>Rhabditidae</taxon>
        <taxon>Peloderinae</taxon>
        <taxon>Caenorhabditis</taxon>
    </lineage>
</organism>
<evidence type="ECO:0000313" key="3">
    <source>
        <dbReference type="Proteomes" id="UP000494206"/>
    </source>
</evidence>
<dbReference type="EMBL" id="CADEPM010000005">
    <property type="protein sequence ID" value="CAB3406061.1"/>
    <property type="molecule type" value="Genomic_DNA"/>
</dbReference>
<dbReference type="Proteomes" id="UP000494206">
    <property type="component" value="Unassembled WGS sequence"/>
</dbReference>
<name>A0A8S1EXG1_9PELO</name>
<sequence length="321" mass="36734">MFEIFEDFNSFHVSMLTYIILGSIIVVLNMPLLYLLIFIKQNRERKEFVLIAIICSVDLLYVVVNSYNSISRLILGTSTNVVAKIECVLRPNLFISLVVIQLVSQMPLFVAIDRLFAVVYSIWYYKRGVCYSFFLCSLPMIGSVVTTIANVISIYNGPEKESQVMAVCFSSSLVASSFKPYFHGTKWACLILATIVNVFVGIILHCNTKIKHQNTTKRLKNANMVIFSNTVNSLVFLMIPDMILAYPPKMDNFIYLQITMFSLIMSKIIFNIVLFLFFHKELRTLYLNLFKRKLFYNGGRMSGVRIVPVPQQELKTSAHNA</sequence>
<dbReference type="PANTHER" id="PTHR23360">
    <property type="entry name" value="G-PROTEIN COUPLED RECEPTORS FAMILY 1 PROFILE DOMAIN-CONTAINING PROTEIN-RELATED"/>
    <property type="match status" value="1"/>
</dbReference>
<dbReference type="Pfam" id="PF10316">
    <property type="entry name" value="7TM_GPCR_Srbc"/>
    <property type="match status" value="1"/>
</dbReference>
<dbReference type="PANTHER" id="PTHR23360:SF19">
    <property type="entry name" value="G-PROTEIN COUPLED RECEPTORS FAMILY 1 PROFILE DOMAIN-CONTAINING PROTEIN"/>
    <property type="match status" value="1"/>
</dbReference>
<dbReference type="OrthoDB" id="5811993at2759"/>
<evidence type="ECO:0000313" key="2">
    <source>
        <dbReference type="EMBL" id="CAB3406061.1"/>
    </source>
</evidence>
<keyword evidence="1" id="KW-0812">Transmembrane</keyword>
<feature type="transmembrane region" description="Helical" evidence="1">
    <location>
        <begin position="48"/>
        <end position="67"/>
    </location>
</feature>
<feature type="transmembrane region" description="Helical" evidence="1">
    <location>
        <begin position="93"/>
        <end position="117"/>
    </location>
</feature>
<evidence type="ECO:0008006" key="4">
    <source>
        <dbReference type="Google" id="ProtNLM"/>
    </source>
</evidence>
<dbReference type="InterPro" id="IPR047130">
    <property type="entry name" value="7TM_GPCR_Srsx_nematod"/>
</dbReference>
<feature type="transmembrane region" description="Helical" evidence="1">
    <location>
        <begin position="253"/>
        <end position="278"/>
    </location>
</feature>
<feature type="transmembrane region" description="Helical" evidence="1">
    <location>
        <begin position="15"/>
        <end position="36"/>
    </location>
</feature>
<feature type="transmembrane region" description="Helical" evidence="1">
    <location>
        <begin position="185"/>
        <end position="204"/>
    </location>
</feature>
<dbReference type="InterPro" id="IPR019420">
    <property type="entry name" value="7TM_GPCR_serpentine_rcpt_Srbc"/>
</dbReference>
<feature type="transmembrane region" description="Helical" evidence="1">
    <location>
        <begin position="129"/>
        <end position="155"/>
    </location>
</feature>
<feature type="transmembrane region" description="Helical" evidence="1">
    <location>
        <begin position="225"/>
        <end position="247"/>
    </location>
</feature>
<keyword evidence="3" id="KW-1185">Reference proteome</keyword>
<comment type="caution">
    <text evidence="2">The sequence shown here is derived from an EMBL/GenBank/DDBJ whole genome shotgun (WGS) entry which is preliminary data.</text>
</comment>
<keyword evidence="1" id="KW-0472">Membrane</keyword>
<proteinExistence type="predicted"/>
<protein>
    <recommendedName>
        <fullName evidence="4">G-protein coupled receptors family 1 profile domain-containing protein</fullName>
    </recommendedName>
</protein>